<keyword evidence="2" id="KW-1185">Reference proteome</keyword>
<evidence type="ECO:0000313" key="1">
    <source>
        <dbReference type="EMBL" id="KKB48538.1"/>
    </source>
</evidence>
<dbReference type="PATRIC" id="fig|1203610.3.peg.4791"/>
<dbReference type="SUPFAM" id="SSF53756">
    <property type="entry name" value="UDP-Glycosyltransferase/glycogen phosphorylase"/>
    <property type="match status" value="1"/>
</dbReference>
<dbReference type="HOGENOM" id="CLU_707584_0_0_10"/>
<dbReference type="Proteomes" id="UP000033035">
    <property type="component" value="Unassembled WGS sequence"/>
</dbReference>
<dbReference type="STRING" id="1203610.HMPREF1536_04699"/>
<reference evidence="1 2" key="1">
    <citation type="submission" date="2013-04" db="EMBL/GenBank/DDBJ databases">
        <title>The Genome Sequence of Parabacteroides gordonii DSM 23371.</title>
        <authorList>
            <consortium name="The Broad Institute Genomics Platform"/>
            <person name="Earl A."/>
            <person name="Ward D."/>
            <person name="Feldgarden M."/>
            <person name="Gevers D."/>
            <person name="Martens E."/>
            <person name="Sakamoto M."/>
            <person name="Benno Y."/>
            <person name="Suzuki N."/>
            <person name="Matsunaga N."/>
            <person name="Koshihara K."/>
            <person name="Seki M."/>
            <person name="Komiya H."/>
            <person name="Walker B."/>
            <person name="Young S."/>
            <person name="Zeng Q."/>
            <person name="Gargeya S."/>
            <person name="Fitzgerald M."/>
            <person name="Haas B."/>
            <person name="Abouelleil A."/>
            <person name="Allen A.W."/>
            <person name="Alvarado L."/>
            <person name="Arachchi H.M."/>
            <person name="Berlin A.M."/>
            <person name="Chapman S.B."/>
            <person name="Gainer-Dewar J."/>
            <person name="Goldberg J."/>
            <person name="Griggs A."/>
            <person name="Gujja S."/>
            <person name="Hansen M."/>
            <person name="Howarth C."/>
            <person name="Imamovic A."/>
            <person name="Ireland A."/>
            <person name="Larimer J."/>
            <person name="McCowan C."/>
            <person name="Murphy C."/>
            <person name="Pearson M."/>
            <person name="Poon T.W."/>
            <person name="Priest M."/>
            <person name="Roberts A."/>
            <person name="Saif S."/>
            <person name="Shea T."/>
            <person name="Sisk P."/>
            <person name="Sykes S."/>
            <person name="Wortman J."/>
            <person name="Nusbaum C."/>
            <person name="Birren B."/>
        </authorList>
    </citation>
    <scope>NUCLEOTIDE SEQUENCE [LARGE SCALE GENOMIC DNA]</scope>
    <source>
        <strain evidence="1 2">MS-1</strain>
    </source>
</reference>
<sequence>MKFMKNPFFFFKKRGEGADVPLNNRKRVTIVNKYGARHPSATGYPIRKLADYLFAEGIEVTVVSIHVDYNGKMPADEDILPYRTIELKGLYKGRNNLIRLAVNLIDGCRLMLRSMFLLRHDLKIVMTDPSLLNAWAVLLRPFYRSRLVFWTMDLYPEAFVSAGLVSKDNWGYRLLFTFVYSRVPDFLIALGEQQYRYLCKQYRCDFIPHIILPCGVYENEPSVVPSWRIDNEDKIIFCYAGNMGEAHNAAFLLELIDRLEPEKHIMLLRLYGCKARSILDRVRNYPVVRILDYLPQDEVQYVDVNVASLLSAWSHICVPSKVVSAICAGTPVLYNAHQESDGACMFPDAVWLVSDRENTSVVVTQFLDQISPETINMKKEMARKYARELVGMEKQSLLRFLDVLK</sequence>
<organism evidence="1 2">
    <name type="scientific">Parabacteroides gordonii MS-1 = DSM 23371</name>
    <dbReference type="NCBI Taxonomy" id="1203610"/>
    <lineage>
        <taxon>Bacteria</taxon>
        <taxon>Pseudomonadati</taxon>
        <taxon>Bacteroidota</taxon>
        <taxon>Bacteroidia</taxon>
        <taxon>Bacteroidales</taxon>
        <taxon>Tannerellaceae</taxon>
        <taxon>Parabacteroides</taxon>
    </lineage>
</organism>
<dbReference type="RefSeq" id="WP_028728822.1">
    <property type="nucleotide sequence ID" value="NZ_AUAE01000038.1"/>
</dbReference>
<gene>
    <name evidence="1" type="ORF">HMPREF1536_04699</name>
</gene>
<evidence type="ECO:0000313" key="2">
    <source>
        <dbReference type="Proteomes" id="UP000033035"/>
    </source>
</evidence>
<proteinExistence type="predicted"/>
<dbReference type="AlphaFoldDB" id="A0A0F5IST3"/>
<comment type="caution">
    <text evidence="1">The sequence shown here is derived from an EMBL/GenBank/DDBJ whole genome shotgun (WGS) entry which is preliminary data.</text>
</comment>
<protein>
    <recommendedName>
        <fullName evidence="3">Glycosyltransferase subfamily 4-like N-terminal domain-containing protein</fullName>
    </recommendedName>
</protein>
<dbReference type="EMBL" id="AQHW01000026">
    <property type="protein sequence ID" value="KKB48538.1"/>
    <property type="molecule type" value="Genomic_DNA"/>
</dbReference>
<evidence type="ECO:0008006" key="3">
    <source>
        <dbReference type="Google" id="ProtNLM"/>
    </source>
</evidence>
<accession>A0A0F5IST3</accession>
<name>A0A0F5IST3_9BACT</name>